<keyword evidence="5" id="KW-0547">Nucleotide-binding</keyword>
<keyword evidence="4" id="KW-0493">Microtubule</keyword>
<protein>
    <submittedName>
        <fullName evidence="10">Tubulin/FtsZ 2-layer sandwich domain-containing protein</fullName>
    </submittedName>
</protein>
<dbReference type="GO" id="GO:0007020">
    <property type="term" value="P:microtubule nucleation"/>
    <property type="evidence" value="ECO:0007669"/>
    <property type="project" value="InterPro"/>
</dbReference>
<dbReference type="InterPro" id="IPR037103">
    <property type="entry name" value="Tubulin/FtsZ-like_C"/>
</dbReference>
<dbReference type="InterPro" id="IPR023123">
    <property type="entry name" value="Tubulin_C"/>
</dbReference>
<comment type="similarity">
    <text evidence="2">Belongs to the tubulin family.</text>
</comment>
<dbReference type="GO" id="GO:0031122">
    <property type="term" value="P:cytoplasmic microtubule organization"/>
    <property type="evidence" value="ECO:0007669"/>
    <property type="project" value="InterPro"/>
</dbReference>
<accession>A0A915DSG0</accession>
<feature type="domain" description="Tubulin/FtsZ 2-layer sandwich" evidence="8">
    <location>
        <begin position="22"/>
        <end position="79"/>
    </location>
</feature>
<evidence type="ECO:0000259" key="8">
    <source>
        <dbReference type="Pfam" id="PF03953"/>
    </source>
</evidence>
<evidence type="ECO:0000256" key="5">
    <source>
        <dbReference type="ARBA" id="ARBA00022741"/>
    </source>
</evidence>
<dbReference type="GO" id="GO:0000930">
    <property type="term" value="C:gamma-tubulin complex"/>
    <property type="evidence" value="ECO:0007669"/>
    <property type="project" value="InterPro"/>
</dbReference>
<evidence type="ECO:0000256" key="3">
    <source>
        <dbReference type="ARBA" id="ARBA00022490"/>
    </source>
</evidence>
<evidence type="ECO:0000256" key="1">
    <source>
        <dbReference type="ARBA" id="ARBA00004245"/>
    </source>
</evidence>
<dbReference type="InterPro" id="IPR002454">
    <property type="entry name" value="Gamma_tubulin"/>
</dbReference>
<dbReference type="AlphaFoldDB" id="A0A915DSG0"/>
<dbReference type="Proteomes" id="UP000887574">
    <property type="component" value="Unplaced"/>
</dbReference>
<dbReference type="GO" id="GO:0005874">
    <property type="term" value="C:microtubule"/>
    <property type="evidence" value="ECO:0007669"/>
    <property type="project" value="UniProtKB-KW"/>
</dbReference>
<proteinExistence type="inferred from homology"/>
<keyword evidence="9" id="KW-1185">Reference proteome</keyword>
<evidence type="ECO:0000256" key="6">
    <source>
        <dbReference type="ARBA" id="ARBA00023134"/>
    </source>
</evidence>
<dbReference type="InterPro" id="IPR018316">
    <property type="entry name" value="Tubulin/FtsZ_2-layer-sand-dom"/>
</dbReference>
<dbReference type="SUPFAM" id="SSF55307">
    <property type="entry name" value="Tubulin C-terminal domain-like"/>
    <property type="match status" value="1"/>
</dbReference>
<dbReference type="GO" id="GO:0005525">
    <property type="term" value="F:GTP binding"/>
    <property type="evidence" value="ECO:0007669"/>
    <property type="project" value="UniProtKB-KW"/>
</dbReference>
<sequence length="116" mass="13239">MLSALAILQSEQKDNVTEVSMASILQKSQKNNITYPPWSSSTLNITSCKLSPYVEHKHHASGLLLANHTNISTVFQRICQQYDQLRKRGAFLDRFEREGVDTVKLMDESREKLGSW</sequence>
<evidence type="ECO:0000256" key="7">
    <source>
        <dbReference type="ARBA" id="ARBA00023212"/>
    </source>
</evidence>
<dbReference type="Gene3D" id="3.30.1330.20">
    <property type="entry name" value="Tubulin/FtsZ, C-terminal domain"/>
    <property type="match status" value="1"/>
</dbReference>
<evidence type="ECO:0000256" key="2">
    <source>
        <dbReference type="ARBA" id="ARBA00009636"/>
    </source>
</evidence>
<evidence type="ECO:0000256" key="4">
    <source>
        <dbReference type="ARBA" id="ARBA00022701"/>
    </source>
</evidence>
<dbReference type="PRINTS" id="PR01164">
    <property type="entry name" value="GAMMATUBULIN"/>
</dbReference>
<reference evidence="10" key="1">
    <citation type="submission" date="2022-11" db="UniProtKB">
        <authorList>
            <consortium name="WormBaseParasite"/>
        </authorList>
    </citation>
    <scope>IDENTIFICATION</scope>
</reference>
<keyword evidence="7" id="KW-0206">Cytoskeleton</keyword>
<dbReference type="WBParaSite" id="jg23047">
    <property type="protein sequence ID" value="jg23047"/>
    <property type="gene ID" value="jg23047"/>
</dbReference>
<comment type="subcellular location">
    <subcellularLocation>
        <location evidence="1">Cytoplasm</location>
        <location evidence="1">Cytoskeleton</location>
    </subcellularLocation>
</comment>
<organism evidence="9 10">
    <name type="scientific">Ditylenchus dipsaci</name>
    <dbReference type="NCBI Taxonomy" id="166011"/>
    <lineage>
        <taxon>Eukaryota</taxon>
        <taxon>Metazoa</taxon>
        <taxon>Ecdysozoa</taxon>
        <taxon>Nematoda</taxon>
        <taxon>Chromadorea</taxon>
        <taxon>Rhabditida</taxon>
        <taxon>Tylenchina</taxon>
        <taxon>Tylenchomorpha</taxon>
        <taxon>Sphaerularioidea</taxon>
        <taxon>Anguinidae</taxon>
        <taxon>Anguininae</taxon>
        <taxon>Ditylenchus</taxon>
    </lineage>
</organism>
<dbReference type="Gene3D" id="1.10.287.600">
    <property type="entry name" value="Helix hairpin bin"/>
    <property type="match status" value="1"/>
</dbReference>
<evidence type="ECO:0000313" key="10">
    <source>
        <dbReference type="WBParaSite" id="jg23047"/>
    </source>
</evidence>
<dbReference type="InterPro" id="IPR008280">
    <property type="entry name" value="Tub_FtsZ_C"/>
</dbReference>
<keyword evidence="6" id="KW-0342">GTP-binding</keyword>
<dbReference type="Pfam" id="PF03953">
    <property type="entry name" value="Tubulin_C"/>
    <property type="match status" value="1"/>
</dbReference>
<keyword evidence="3" id="KW-0963">Cytoplasm</keyword>
<name>A0A915DSG0_9BILA</name>
<evidence type="ECO:0000313" key="9">
    <source>
        <dbReference type="Proteomes" id="UP000887574"/>
    </source>
</evidence>